<evidence type="ECO:0000256" key="2">
    <source>
        <dbReference type="ARBA" id="ARBA00010790"/>
    </source>
</evidence>
<feature type="domain" description="Glucose-methanol-choline oxidoreductase N-terminal" evidence="5">
    <location>
        <begin position="323"/>
        <end position="337"/>
    </location>
</feature>
<dbReference type="PANTHER" id="PTHR11552:SF147">
    <property type="entry name" value="CHOLINE DEHYDROGENASE, MITOCHONDRIAL"/>
    <property type="match status" value="1"/>
</dbReference>
<dbReference type="PIRSF" id="PIRSF000137">
    <property type="entry name" value="Alcohol_oxidase"/>
    <property type="match status" value="1"/>
</dbReference>
<dbReference type="Pfam" id="PF05199">
    <property type="entry name" value="GMC_oxred_C"/>
    <property type="match status" value="1"/>
</dbReference>
<dbReference type="Gene3D" id="3.50.50.60">
    <property type="entry name" value="FAD/NAD(P)-binding domain"/>
    <property type="match status" value="1"/>
</dbReference>
<dbReference type="PROSITE" id="PS00624">
    <property type="entry name" value="GMC_OXRED_2"/>
    <property type="match status" value="1"/>
</dbReference>
<dbReference type="Pfam" id="PF00732">
    <property type="entry name" value="GMC_oxred_N"/>
    <property type="match status" value="2"/>
</dbReference>
<dbReference type="InterPro" id="IPR007867">
    <property type="entry name" value="GMC_OxRtase_C"/>
</dbReference>
<comment type="similarity">
    <text evidence="2">Belongs to the GMC oxidoreductase family.</text>
</comment>
<protein>
    <submittedName>
        <fullName evidence="6">Alcohol oxidase</fullName>
    </submittedName>
</protein>
<reference evidence="6 7" key="1">
    <citation type="journal article" date="2017" name="Mol. Ecol.">
        <title>Comparative and population genomic landscape of Phellinus noxius: A hypervariable fungus causing root rot in trees.</title>
        <authorList>
            <person name="Chung C.L."/>
            <person name="Lee T.J."/>
            <person name="Akiba M."/>
            <person name="Lee H.H."/>
            <person name="Kuo T.H."/>
            <person name="Liu D."/>
            <person name="Ke H.M."/>
            <person name="Yokoi T."/>
            <person name="Roa M.B."/>
            <person name="Lu M.J."/>
            <person name="Chang Y.Y."/>
            <person name="Ann P.J."/>
            <person name="Tsai J.N."/>
            <person name="Chen C.Y."/>
            <person name="Tzean S.S."/>
            <person name="Ota Y."/>
            <person name="Hattori T."/>
            <person name="Sahashi N."/>
            <person name="Liou R.F."/>
            <person name="Kikuchi T."/>
            <person name="Tsai I.J."/>
        </authorList>
    </citation>
    <scope>NUCLEOTIDE SEQUENCE [LARGE SCALE GENOMIC DNA]</scope>
    <source>
        <strain evidence="6 7">FFPRI411160</strain>
    </source>
</reference>
<dbReference type="Proteomes" id="UP000217199">
    <property type="component" value="Unassembled WGS sequence"/>
</dbReference>
<dbReference type="InterPro" id="IPR000172">
    <property type="entry name" value="GMC_OxRdtase_N"/>
</dbReference>
<evidence type="ECO:0000313" key="7">
    <source>
        <dbReference type="Proteomes" id="UP000217199"/>
    </source>
</evidence>
<dbReference type="InParanoid" id="A0A286UI88"/>
<keyword evidence="4" id="KW-0274">FAD</keyword>
<proteinExistence type="inferred from homology"/>
<dbReference type="SUPFAM" id="SSF54373">
    <property type="entry name" value="FAD-linked reductases, C-terminal domain"/>
    <property type="match status" value="1"/>
</dbReference>
<comment type="cofactor">
    <cofactor evidence="1">
        <name>FAD</name>
        <dbReference type="ChEBI" id="CHEBI:57692"/>
    </cofactor>
</comment>
<comment type="caution">
    <text evidence="6">The sequence shown here is derived from an EMBL/GenBank/DDBJ whole genome shotgun (WGS) entry which is preliminary data.</text>
</comment>
<dbReference type="InterPro" id="IPR036188">
    <property type="entry name" value="FAD/NAD-bd_sf"/>
</dbReference>
<organism evidence="6 7">
    <name type="scientific">Pyrrhoderma noxium</name>
    <dbReference type="NCBI Taxonomy" id="2282107"/>
    <lineage>
        <taxon>Eukaryota</taxon>
        <taxon>Fungi</taxon>
        <taxon>Dikarya</taxon>
        <taxon>Basidiomycota</taxon>
        <taxon>Agaricomycotina</taxon>
        <taxon>Agaricomycetes</taxon>
        <taxon>Hymenochaetales</taxon>
        <taxon>Hymenochaetaceae</taxon>
        <taxon>Pyrrhoderma</taxon>
    </lineage>
</organism>
<name>A0A286UI88_9AGAM</name>
<dbReference type="STRING" id="2282107.A0A286UI88"/>
<evidence type="ECO:0000256" key="1">
    <source>
        <dbReference type="ARBA" id="ARBA00001974"/>
    </source>
</evidence>
<keyword evidence="7" id="KW-1185">Reference proteome</keyword>
<sequence>MFPSVRQFGIIDNVEKIARREDTKDGGSVNVLPEYDVVIVGGGTAGCVLASRISENPEIKVLLLEAGGSGKSLLNSRAPGAFARIFHTKHDYEFYTAEQHNADGRKRFWPRGKMLGGCSSINAQIFHLGAPSDYDEWAKSGLEGAEAWRFDEFQKYFLKFEKFSPHKLYPQVDPTPRGNTGPVDVGYYGFCSNFSKKWLEACEEVGIPHSHDINTKSGTLGATKFSAYRIIHRLSLIVLVTNIQHHHIQPFLQGRRVSTETAYLTPDVLKRENLTVATHAFATKIHFASVNGKKRAVAVEFSREKGSQGYKAPVRVEVVVSAGAIHTPQILMLSGVGPSDHLKEKSIPVVHDLPGVGKHLMDHPTVNLGYQLKRGESLLYLEPRTIFEQLKSIPRLLQWLLLGTGPVTSNIGEAGAFIRTDDPKLFPPEKFTEKIDDSTSGPGAPDVEYVSGPFFWREHNVRHPQNPIGDMGTIFTILLRPTSLGTVTLNSADPFDKPLIDPNYLSTAHDLKVLTRGVQLAIRTSQAKQLQTLFHENGKTNPVFDHTTTEDDIPK</sequence>
<evidence type="ECO:0000256" key="3">
    <source>
        <dbReference type="ARBA" id="ARBA00022630"/>
    </source>
</evidence>
<dbReference type="GO" id="GO:0050660">
    <property type="term" value="F:flavin adenine dinucleotide binding"/>
    <property type="evidence" value="ECO:0007669"/>
    <property type="project" value="InterPro"/>
</dbReference>
<dbReference type="Gene3D" id="3.30.560.10">
    <property type="entry name" value="Glucose Oxidase, domain 3"/>
    <property type="match status" value="1"/>
</dbReference>
<evidence type="ECO:0000256" key="4">
    <source>
        <dbReference type="ARBA" id="ARBA00022827"/>
    </source>
</evidence>
<dbReference type="SUPFAM" id="SSF51905">
    <property type="entry name" value="FAD/NAD(P)-binding domain"/>
    <property type="match status" value="1"/>
</dbReference>
<dbReference type="AlphaFoldDB" id="A0A286UI88"/>
<accession>A0A286UI88</accession>
<dbReference type="GO" id="GO:0016614">
    <property type="term" value="F:oxidoreductase activity, acting on CH-OH group of donors"/>
    <property type="evidence" value="ECO:0007669"/>
    <property type="project" value="InterPro"/>
</dbReference>
<evidence type="ECO:0000259" key="5">
    <source>
        <dbReference type="PROSITE" id="PS00624"/>
    </source>
</evidence>
<gene>
    <name evidence="6" type="ORF">PNOK_0427400</name>
</gene>
<evidence type="ECO:0000313" key="6">
    <source>
        <dbReference type="EMBL" id="PAV19340.1"/>
    </source>
</evidence>
<dbReference type="OrthoDB" id="269227at2759"/>
<dbReference type="InterPro" id="IPR012132">
    <property type="entry name" value="GMC_OxRdtase"/>
</dbReference>
<keyword evidence="3" id="KW-0285">Flavoprotein</keyword>
<dbReference type="EMBL" id="NBII01000004">
    <property type="protein sequence ID" value="PAV19340.1"/>
    <property type="molecule type" value="Genomic_DNA"/>
</dbReference>
<dbReference type="PANTHER" id="PTHR11552">
    <property type="entry name" value="GLUCOSE-METHANOL-CHOLINE GMC OXIDOREDUCTASE"/>
    <property type="match status" value="1"/>
</dbReference>